<reference evidence="9" key="3">
    <citation type="submission" date="2025-09" db="UniProtKB">
        <authorList>
            <consortium name="Ensembl"/>
        </authorList>
    </citation>
    <scope>IDENTIFICATION</scope>
</reference>
<organism evidence="9 10">
    <name type="scientific">Monodelphis domestica</name>
    <name type="common">Gray short-tailed opossum</name>
    <dbReference type="NCBI Taxonomy" id="13616"/>
    <lineage>
        <taxon>Eukaryota</taxon>
        <taxon>Metazoa</taxon>
        <taxon>Chordata</taxon>
        <taxon>Craniata</taxon>
        <taxon>Vertebrata</taxon>
        <taxon>Euteleostomi</taxon>
        <taxon>Mammalia</taxon>
        <taxon>Metatheria</taxon>
        <taxon>Didelphimorphia</taxon>
        <taxon>Didelphidae</taxon>
        <taxon>Monodelphis</taxon>
    </lineage>
</organism>
<dbReference type="AlphaFoldDB" id="A0A5F8GLB8"/>
<evidence type="ECO:0000313" key="9">
    <source>
        <dbReference type="Ensembl" id="ENSMODP00000047956.1"/>
    </source>
</evidence>
<dbReference type="OMA" id="PHENIQM"/>
<evidence type="ECO:0000256" key="5">
    <source>
        <dbReference type="ARBA" id="ARBA00049650"/>
    </source>
</evidence>
<dbReference type="GeneTree" id="ENSGT01000000216439"/>
<dbReference type="Bgee" id="ENSMODG00000039977">
    <property type="expression patterns" value="Expressed in spermatocyte and 12 other cell types or tissues"/>
</dbReference>
<sequence>MKLQETFFVLSALLVSSADAQDMTQKGLQPWLLGLTVVVGFLLIVFILMQIRRLWNTQKRSNEEEEFGDTQSTESPSENFQMKNAQESSKEEEGHTNKALEPDEKSIGIFYGKASPAPK</sequence>
<feature type="chain" id="PRO_5023846190" description="Small integral membrane protein 24" evidence="8">
    <location>
        <begin position="21"/>
        <end position="119"/>
    </location>
</feature>
<protein>
    <recommendedName>
        <fullName evidence="11">Small integral membrane protein 24</fullName>
    </recommendedName>
</protein>
<name>A0A5F8GLB8_MONDO</name>
<accession>A0A5F8GLB8</accession>
<evidence type="ECO:0000313" key="10">
    <source>
        <dbReference type="Proteomes" id="UP000002280"/>
    </source>
</evidence>
<proteinExistence type="inferred from homology"/>
<feature type="signal peptide" evidence="8">
    <location>
        <begin position="1"/>
        <end position="20"/>
    </location>
</feature>
<keyword evidence="10" id="KW-1185">Reference proteome</keyword>
<reference evidence="9 10" key="1">
    <citation type="journal article" date="2007" name="Nature">
        <title>Genome of the marsupial Monodelphis domestica reveals innovation in non-coding sequences.</title>
        <authorList>
            <person name="Mikkelsen T.S."/>
            <person name="Wakefield M.J."/>
            <person name="Aken B."/>
            <person name="Amemiya C.T."/>
            <person name="Chang J.L."/>
            <person name="Duke S."/>
            <person name="Garber M."/>
            <person name="Gentles A.J."/>
            <person name="Goodstadt L."/>
            <person name="Heger A."/>
            <person name="Jurka J."/>
            <person name="Kamal M."/>
            <person name="Mauceli E."/>
            <person name="Searle S.M."/>
            <person name="Sharpe T."/>
            <person name="Baker M.L."/>
            <person name="Batzer M.A."/>
            <person name="Benos P.V."/>
            <person name="Belov K."/>
            <person name="Clamp M."/>
            <person name="Cook A."/>
            <person name="Cuff J."/>
            <person name="Das R."/>
            <person name="Davidow L."/>
            <person name="Deakin J.E."/>
            <person name="Fazzari M.J."/>
            <person name="Glass J.L."/>
            <person name="Grabherr M."/>
            <person name="Greally J.M."/>
            <person name="Gu W."/>
            <person name="Hore T.A."/>
            <person name="Huttley G.A."/>
            <person name="Kleber M."/>
            <person name="Jirtle R.L."/>
            <person name="Koina E."/>
            <person name="Lee J.T."/>
            <person name="Mahony S."/>
            <person name="Marra M.A."/>
            <person name="Miller R.D."/>
            <person name="Nicholls R.D."/>
            <person name="Oda M."/>
            <person name="Papenfuss A.T."/>
            <person name="Parra Z.E."/>
            <person name="Pollock D.D."/>
            <person name="Ray D.A."/>
            <person name="Schein J.E."/>
            <person name="Speed T.P."/>
            <person name="Thompson K."/>
            <person name="VandeBerg J.L."/>
            <person name="Wade C.M."/>
            <person name="Walker J.A."/>
            <person name="Waters P.D."/>
            <person name="Webber C."/>
            <person name="Weidman J.R."/>
            <person name="Xie X."/>
            <person name="Zody M.C."/>
            <person name="Baldwin J."/>
            <person name="Abdouelleil A."/>
            <person name="Abdulkadir J."/>
            <person name="Abebe A."/>
            <person name="Abera B."/>
            <person name="Abreu J."/>
            <person name="Acer S.C."/>
            <person name="Aftuck L."/>
            <person name="Alexander A."/>
            <person name="An P."/>
            <person name="Anderson E."/>
            <person name="Anderson S."/>
            <person name="Arachi H."/>
            <person name="Azer M."/>
            <person name="Bachantsang P."/>
            <person name="Barry A."/>
            <person name="Bayul T."/>
            <person name="Berlin A."/>
            <person name="Bessette D."/>
            <person name="Bloom T."/>
            <person name="Bloom T."/>
            <person name="Boguslavskiy L."/>
            <person name="Bonnet C."/>
            <person name="Boukhgalter B."/>
            <person name="Bourzgui I."/>
            <person name="Brown A."/>
            <person name="Cahill P."/>
            <person name="Channer S."/>
            <person name="Cheshatsang Y."/>
            <person name="Chuda L."/>
            <person name="Citroen M."/>
            <person name="Collymore A."/>
            <person name="Cooke P."/>
            <person name="Costello M."/>
            <person name="D'Aco K."/>
            <person name="Daza R."/>
            <person name="De Haan G."/>
            <person name="DeGray S."/>
            <person name="DeMaso C."/>
            <person name="Dhargay N."/>
            <person name="Dooley K."/>
            <person name="Dooley E."/>
            <person name="Doricent M."/>
            <person name="Dorje P."/>
            <person name="Dorjee K."/>
            <person name="Dupes A."/>
            <person name="Elong R."/>
            <person name="Falk J."/>
            <person name="Farina A."/>
            <person name="Faro S."/>
            <person name="Ferguson D."/>
            <person name="Fisher S."/>
            <person name="Foley C.D."/>
            <person name="Franke A."/>
            <person name="Friedrich D."/>
            <person name="Gadbois L."/>
            <person name="Gearin G."/>
            <person name="Gearin C.R."/>
            <person name="Giannoukos G."/>
            <person name="Goode T."/>
            <person name="Graham J."/>
            <person name="Grandbois E."/>
            <person name="Grewal S."/>
            <person name="Gyaltsen K."/>
            <person name="Hafez N."/>
            <person name="Hagos B."/>
            <person name="Hall J."/>
            <person name="Henson C."/>
            <person name="Hollinger A."/>
            <person name="Honan T."/>
            <person name="Huard M.D."/>
            <person name="Hughes L."/>
            <person name="Hurhula B."/>
            <person name="Husby M.E."/>
            <person name="Kamat A."/>
            <person name="Kanga B."/>
            <person name="Kashin S."/>
            <person name="Khazanovich D."/>
            <person name="Kisner P."/>
            <person name="Lance K."/>
            <person name="Lara M."/>
            <person name="Lee W."/>
            <person name="Lennon N."/>
            <person name="Letendre F."/>
            <person name="LeVine R."/>
            <person name="Lipovsky A."/>
            <person name="Liu X."/>
            <person name="Liu J."/>
            <person name="Liu S."/>
            <person name="Lokyitsang T."/>
            <person name="Lokyitsang Y."/>
            <person name="Lubonja R."/>
            <person name="Lui A."/>
            <person name="MacDonald P."/>
            <person name="Magnisalis V."/>
            <person name="Maru K."/>
            <person name="Matthews C."/>
            <person name="McCusker W."/>
            <person name="McDonough S."/>
            <person name="Mehta T."/>
            <person name="Meldrim J."/>
            <person name="Meneus L."/>
            <person name="Mihai O."/>
            <person name="Mihalev A."/>
            <person name="Mihova T."/>
            <person name="Mittelman R."/>
            <person name="Mlenga V."/>
            <person name="Montmayeur A."/>
            <person name="Mulrain L."/>
            <person name="Navidi A."/>
            <person name="Naylor J."/>
            <person name="Negash T."/>
            <person name="Nguyen T."/>
            <person name="Nguyen N."/>
            <person name="Nicol R."/>
            <person name="Norbu C."/>
            <person name="Norbu N."/>
            <person name="Novod N."/>
            <person name="O'Neill B."/>
            <person name="Osman S."/>
            <person name="Markiewicz E."/>
            <person name="Oyono O.L."/>
            <person name="Patti C."/>
            <person name="Phunkhang P."/>
            <person name="Pierre F."/>
            <person name="Priest M."/>
            <person name="Raghuraman S."/>
            <person name="Rege F."/>
            <person name="Reyes R."/>
            <person name="Rise C."/>
            <person name="Rogov P."/>
            <person name="Ross K."/>
            <person name="Ryan E."/>
            <person name="Settipalli S."/>
            <person name="Shea T."/>
            <person name="Sherpa N."/>
            <person name="Shi L."/>
            <person name="Shih D."/>
            <person name="Sparrow T."/>
            <person name="Spaulding J."/>
            <person name="Stalker J."/>
            <person name="Stange-Thomann N."/>
            <person name="Stavropoulos S."/>
            <person name="Stone C."/>
            <person name="Strader C."/>
            <person name="Tesfaye S."/>
            <person name="Thomson T."/>
            <person name="Thoulutsang Y."/>
            <person name="Thoulutsang D."/>
            <person name="Topham K."/>
            <person name="Topping I."/>
            <person name="Tsamla T."/>
            <person name="Vassiliev H."/>
            <person name="Vo A."/>
            <person name="Wangchuk T."/>
            <person name="Wangdi T."/>
            <person name="Weiand M."/>
            <person name="Wilkinson J."/>
            <person name="Wilson A."/>
            <person name="Yadav S."/>
            <person name="Young G."/>
            <person name="Yu Q."/>
            <person name="Zembek L."/>
            <person name="Zhong D."/>
            <person name="Zimmer A."/>
            <person name="Zwirko Z."/>
            <person name="Jaffe D.B."/>
            <person name="Alvarez P."/>
            <person name="Brockman W."/>
            <person name="Butler J."/>
            <person name="Chin C."/>
            <person name="Gnerre S."/>
            <person name="MacCallum I."/>
            <person name="Graves J.A."/>
            <person name="Ponting C.P."/>
            <person name="Breen M."/>
            <person name="Samollow P.B."/>
            <person name="Lander E.S."/>
            <person name="Lindblad-Toh K."/>
        </authorList>
    </citation>
    <scope>NUCLEOTIDE SEQUENCE [LARGE SCALE GENOMIC DNA]</scope>
</reference>
<dbReference type="Proteomes" id="UP000002280">
    <property type="component" value="Chromosome 1"/>
</dbReference>
<reference evidence="9" key="2">
    <citation type="submission" date="2025-08" db="UniProtKB">
        <authorList>
            <consortium name="Ensembl"/>
        </authorList>
    </citation>
    <scope>IDENTIFICATION</scope>
</reference>
<evidence type="ECO:0000256" key="4">
    <source>
        <dbReference type="ARBA" id="ARBA00023136"/>
    </source>
</evidence>
<feature type="compositionally biased region" description="Basic and acidic residues" evidence="6">
    <location>
        <begin position="88"/>
        <end position="106"/>
    </location>
</feature>
<dbReference type="PANTHER" id="PTHR15296:SF2">
    <property type="entry name" value="SMALL INTEGRAL MEMBRANE PROTEIN 24"/>
    <property type="match status" value="1"/>
</dbReference>
<evidence type="ECO:0000256" key="8">
    <source>
        <dbReference type="SAM" id="SignalP"/>
    </source>
</evidence>
<keyword evidence="3 7" id="KW-1133">Transmembrane helix</keyword>
<evidence type="ECO:0000256" key="2">
    <source>
        <dbReference type="ARBA" id="ARBA00022692"/>
    </source>
</evidence>
<dbReference type="InParanoid" id="A0A5F8GLB8"/>
<comment type="similarity">
    <text evidence="5">Belongs to the PDZK1-interacting protein 1/SMIM24 family.</text>
</comment>
<feature type="compositionally biased region" description="Polar residues" evidence="6">
    <location>
        <begin position="69"/>
        <end position="87"/>
    </location>
</feature>
<keyword evidence="4 7" id="KW-0472">Membrane</keyword>
<keyword evidence="8" id="KW-0732">Signal</keyword>
<evidence type="ECO:0000256" key="6">
    <source>
        <dbReference type="SAM" id="MobiDB-lite"/>
    </source>
</evidence>
<dbReference type="GO" id="GO:0016020">
    <property type="term" value="C:membrane"/>
    <property type="evidence" value="ECO:0007669"/>
    <property type="project" value="UniProtKB-SubCell"/>
</dbReference>
<evidence type="ECO:0000256" key="1">
    <source>
        <dbReference type="ARBA" id="ARBA00004167"/>
    </source>
</evidence>
<evidence type="ECO:0000256" key="3">
    <source>
        <dbReference type="ARBA" id="ARBA00022989"/>
    </source>
</evidence>
<feature type="transmembrane region" description="Helical" evidence="7">
    <location>
        <begin position="30"/>
        <end position="51"/>
    </location>
</feature>
<dbReference type="Pfam" id="PF15807">
    <property type="entry name" value="MAP17"/>
    <property type="match status" value="1"/>
</dbReference>
<dbReference type="FunCoup" id="A0A5F8GLB8">
    <property type="interactions" value="1"/>
</dbReference>
<keyword evidence="2 7" id="KW-0812">Transmembrane</keyword>
<dbReference type="InterPro" id="IPR031627">
    <property type="entry name" value="PDZK1IP1/SMIM24"/>
</dbReference>
<feature type="region of interest" description="Disordered" evidence="6">
    <location>
        <begin position="59"/>
        <end position="119"/>
    </location>
</feature>
<dbReference type="PANTHER" id="PTHR15296">
    <property type="entry name" value="MEMBRANE-ASSOCIATED PROTEIN MAP17"/>
    <property type="match status" value="1"/>
</dbReference>
<comment type="subcellular location">
    <subcellularLocation>
        <location evidence="1">Membrane</location>
        <topology evidence="1">Single-pass membrane protein</topology>
    </subcellularLocation>
</comment>
<evidence type="ECO:0008006" key="11">
    <source>
        <dbReference type="Google" id="ProtNLM"/>
    </source>
</evidence>
<dbReference type="Ensembl" id="ENSMODT00000069227.1">
    <property type="protein sequence ID" value="ENSMODP00000047956.1"/>
    <property type="gene ID" value="ENSMODG00000039977.1"/>
</dbReference>
<evidence type="ECO:0000256" key="7">
    <source>
        <dbReference type="SAM" id="Phobius"/>
    </source>
</evidence>